<reference evidence="2 3" key="2">
    <citation type="journal article" date="2016" name="ISME J.">
        <title>Physiological and genomic characterization of two novel marine thaumarchaeal strains indicates niche differentiation.</title>
        <authorList>
            <person name="Bayer B."/>
            <person name="Vojvoda J."/>
            <person name="Offre P."/>
            <person name="Alves R.J."/>
            <person name="Elisabeth N.H."/>
            <person name="Garcia J.A."/>
            <person name="Volland J.M."/>
            <person name="Srivastava A."/>
            <person name="Schleper C."/>
            <person name="Herndl G.J."/>
        </authorList>
    </citation>
    <scope>NUCLEOTIDE SEQUENCE [LARGE SCALE GENOMIC DNA]</scope>
    <source>
        <strain evidence="2 3">NF5</strain>
    </source>
</reference>
<dbReference type="EMBL" id="CP011070">
    <property type="protein sequence ID" value="AJW71045.1"/>
    <property type="molecule type" value="Genomic_DNA"/>
</dbReference>
<dbReference type="RefSeq" id="WP_048116333.1">
    <property type="nucleotide sequence ID" value="NZ_CP011070.1"/>
</dbReference>
<proteinExistence type="predicted"/>
<name>A0A0D5C3X1_9ARCH</name>
<dbReference type="Proteomes" id="UP000032408">
    <property type="component" value="Chromosome"/>
</dbReference>
<dbReference type="AlphaFoldDB" id="A0A0D5C3X1"/>
<reference evidence="3" key="1">
    <citation type="submission" date="2015-03" db="EMBL/GenBank/DDBJ databases">
        <title>Characterization of two novel Thaumarchaeota isolated from the Northern Adriatic Sea.</title>
        <authorList>
            <person name="Bayer B."/>
            <person name="Vojvoda J."/>
            <person name="Offre P."/>
            <person name="Srivastava A."/>
            <person name="Elisabeth N."/>
            <person name="Garcia J.A.L."/>
            <person name="Schleper C."/>
            <person name="Herndl G.J."/>
        </authorList>
    </citation>
    <scope>NUCLEOTIDE SEQUENCE [LARGE SCALE GENOMIC DNA]</scope>
    <source>
        <strain evidence="3">NF5</strain>
    </source>
</reference>
<evidence type="ECO:0000313" key="3">
    <source>
        <dbReference type="Proteomes" id="UP000032408"/>
    </source>
</evidence>
<keyword evidence="3" id="KW-1185">Reference proteome</keyword>
<dbReference type="InterPro" id="IPR011528">
    <property type="entry name" value="NERD"/>
</dbReference>
<sequence length="236" mass="27775">MAKIYGRADTEKRLLDKLPKEVKSIDDMDIVKKEFKKQYHSIEDKGLINKFSRWRKKRQINKIQNNKDTPLHSGTKGELRALDTLSKLDDNHHIFCGVIMELPHYVTYNGKKNLKSAQMDFVVVSKRGIFPIEVKNWTDTYIFKHRANGGLEPHEQAERAGRVLWISLKSWRDPKQPMVTSVLLTLQGNMKYNPTYKFVVVKDLITINQWIEKRKEIFSEKDVQRIVDRIKDHVTK</sequence>
<dbReference type="OrthoDB" id="101755at2157"/>
<accession>A0A0D5C3X1</accession>
<dbReference type="GeneID" id="24820548"/>
<evidence type="ECO:0000313" key="2">
    <source>
        <dbReference type="EMBL" id="AJW71045.1"/>
    </source>
</evidence>
<dbReference type="HOGENOM" id="CLU_1173335_0_0_2"/>
<dbReference type="Pfam" id="PF08378">
    <property type="entry name" value="NERD"/>
    <property type="match status" value="1"/>
</dbReference>
<protein>
    <recommendedName>
        <fullName evidence="1">NERD domain-containing protein</fullName>
    </recommendedName>
</protein>
<organism evidence="2 3">
    <name type="scientific">Nitrosopumilus adriaticus</name>
    <dbReference type="NCBI Taxonomy" id="1580092"/>
    <lineage>
        <taxon>Archaea</taxon>
        <taxon>Nitrososphaerota</taxon>
        <taxon>Nitrososphaeria</taxon>
        <taxon>Nitrosopumilales</taxon>
        <taxon>Nitrosopumilaceae</taxon>
        <taxon>Nitrosopumilus</taxon>
    </lineage>
</organism>
<gene>
    <name evidence="2" type="ORF">NADRNF5_1359</name>
</gene>
<dbReference type="KEGG" id="nin:NADRNF5_1359"/>
<feature type="domain" description="NERD" evidence="1">
    <location>
        <begin position="73"/>
        <end position="187"/>
    </location>
</feature>
<evidence type="ECO:0000259" key="1">
    <source>
        <dbReference type="PROSITE" id="PS50965"/>
    </source>
</evidence>
<dbReference type="PROSITE" id="PS50965">
    <property type="entry name" value="NERD"/>
    <property type="match status" value="1"/>
</dbReference>